<comment type="caution">
    <text evidence="1">The sequence shown here is derived from an EMBL/GenBank/DDBJ whole genome shotgun (WGS) entry which is preliminary data.</text>
</comment>
<name>A0A849AC09_9MICO</name>
<keyword evidence="2" id="KW-1185">Reference proteome</keyword>
<evidence type="ECO:0000313" key="2">
    <source>
        <dbReference type="Proteomes" id="UP000557772"/>
    </source>
</evidence>
<proteinExistence type="predicted"/>
<dbReference type="RefSeq" id="WP_171151494.1">
    <property type="nucleotide sequence ID" value="NZ_JABENB010000001.1"/>
</dbReference>
<sequence>MRAMGLAVEMKADQARLRAVIVNDSSGTAVLEQSFEMSGLGTDLATRLRDTAKAVGTKIKTLAPDTVVIRRADNSPAASRRESTKVRLLVEGAITAAASSECATTFVVTPTELASWTPLDKKALDAEGKALATGAGKTQAFTEATAAAIAALSSP</sequence>
<accession>A0A849AC09</accession>
<dbReference type="AlphaFoldDB" id="A0A849AC09"/>
<gene>
    <name evidence="1" type="ORF">HJ588_02090</name>
</gene>
<reference evidence="1 2" key="1">
    <citation type="submission" date="2020-05" db="EMBL/GenBank/DDBJ databases">
        <title>Flexivirga sp. ID2601S isolated from air conditioner.</title>
        <authorList>
            <person name="Kim D.H."/>
        </authorList>
    </citation>
    <scope>NUCLEOTIDE SEQUENCE [LARGE SCALE GENOMIC DNA]</scope>
    <source>
        <strain evidence="1 2">ID2601S</strain>
    </source>
</reference>
<dbReference type="Proteomes" id="UP000557772">
    <property type="component" value="Unassembled WGS sequence"/>
</dbReference>
<dbReference type="EMBL" id="JABENB010000001">
    <property type="protein sequence ID" value="NNG38065.1"/>
    <property type="molecule type" value="Genomic_DNA"/>
</dbReference>
<protein>
    <submittedName>
        <fullName evidence="1">Uncharacterized protein</fullName>
    </submittedName>
</protein>
<organism evidence="1 2">
    <name type="scientific">Flexivirga aerilata</name>
    <dbReference type="NCBI Taxonomy" id="1656889"/>
    <lineage>
        <taxon>Bacteria</taxon>
        <taxon>Bacillati</taxon>
        <taxon>Actinomycetota</taxon>
        <taxon>Actinomycetes</taxon>
        <taxon>Micrococcales</taxon>
        <taxon>Dermacoccaceae</taxon>
        <taxon>Flexivirga</taxon>
    </lineage>
</organism>
<evidence type="ECO:0000313" key="1">
    <source>
        <dbReference type="EMBL" id="NNG38065.1"/>
    </source>
</evidence>